<proteinExistence type="inferred from homology"/>
<evidence type="ECO:0000259" key="3">
    <source>
        <dbReference type="Pfam" id="PF00881"/>
    </source>
</evidence>
<dbReference type="EMBL" id="BAAAHE010000007">
    <property type="protein sequence ID" value="GAA0610042.1"/>
    <property type="molecule type" value="Genomic_DNA"/>
</dbReference>
<name>A0ABN1GET2_9ACTN</name>
<dbReference type="InterPro" id="IPR000415">
    <property type="entry name" value="Nitroreductase-like"/>
</dbReference>
<dbReference type="RefSeq" id="WP_344602269.1">
    <property type="nucleotide sequence ID" value="NZ_BAAAHE010000007.1"/>
</dbReference>
<dbReference type="PANTHER" id="PTHR43673">
    <property type="entry name" value="NAD(P)H NITROREDUCTASE YDGI-RELATED"/>
    <property type="match status" value="1"/>
</dbReference>
<keyword evidence="2" id="KW-0560">Oxidoreductase</keyword>
<dbReference type="Proteomes" id="UP001500957">
    <property type="component" value="Unassembled WGS sequence"/>
</dbReference>
<evidence type="ECO:0000313" key="5">
    <source>
        <dbReference type="Proteomes" id="UP001500957"/>
    </source>
</evidence>
<accession>A0ABN1GET2</accession>
<dbReference type="PANTHER" id="PTHR43673:SF10">
    <property type="entry name" value="NADH DEHYDROGENASE_NAD(P)H NITROREDUCTASE XCC3605-RELATED"/>
    <property type="match status" value="1"/>
</dbReference>
<evidence type="ECO:0000256" key="1">
    <source>
        <dbReference type="ARBA" id="ARBA00007118"/>
    </source>
</evidence>
<dbReference type="SUPFAM" id="SSF55469">
    <property type="entry name" value="FMN-dependent nitroreductase-like"/>
    <property type="match status" value="1"/>
</dbReference>
<gene>
    <name evidence="4" type="ORF">GCM10009547_10160</name>
</gene>
<reference evidence="4 5" key="1">
    <citation type="journal article" date="2019" name="Int. J. Syst. Evol. Microbiol.">
        <title>The Global Catalogue of Microorganisms (GCM) 10K type strain sequencing project: providing services to taxonomists for standard genome sequencing and annotation.</title>
        <authorList>
            <consortium name="The Broad Institute Genomics Platform"/>
            <consortium name="The Broad Institute Genome Sequencing Center for Infectious Disease"/>
            <person name="Wu L."/>
            <person name="Ma J."/>
        </authorList>
    </citation>
    <scope>NUCLEOTIDE SEQUENCE [LARGE SCALE GENOMIC DNA]</scope>
    <source>
        <strain evidence="4 5">JCM 10671</strain>
    </source>
</reference>
<feature type="domain" description="Nitroreductase" evidence="3">
    <location>
        <begin position="14"/>
        <end position="213"/>
    </location>
</feature>
<dbReference type="InterPro" id="IPR029479">
    <property type="entry name" value="Nitroreductase"/>
</dbReference>
<dbReference type="Pfam" id="PF00881">
    <property type="entry name" value="Nitroreductase"/>
    <property type="match status" value="1"/>
</dbReference>
<comment type="similarity">
    <text evidence="1">Belongs to the nitroreductase family.</text>
</comment>
<sequence>MEVTEMEFLEVVGTRRSTRWFKTYQPVEREKIQEILEVMRWTTCPGNLQPWRAVVVWRDELDPDIREELLQADNWQGAHVQAPVWIYIFADPEAARPGSFATSTQQLIEVGAVPTAYGWSKTRIVDAIERAVETPAGMAAINELLHDLPHEASATIAHSETVGACAVTVLAAVNAGLGTCLHMIARPNKQARVKEILGVPEHWIPVWVQLVGYPAEGVEAGGQRPRQPFESTFFEGNAQTPFRRDPKVVEKMEREKLLQAPAPLPGRRDELMFLARMYGYPEDQDD</sequence>
<evidence type="ECO:0000313" key="4">
    <source>
        <dbReference type="EMBL" id="GAA0610042.1"/>
    </source>
</evidence>
<dbReference type="Gene3D" id="3.40.109.10">
    <property type="entry name" value="NADH Oxidase"/>
    <property type="match status" value="1"/>
</dbReference>
<evidence type="ECO:0000256" key="2">
    <source>
        <dbReference type="ARBA" id="ARBA00023002"/>
    </source>
</evidence>
<keyword evidence="5" id="KW-1185">Reference proteome</keyword>
<comment type="caution">
    <text evidence="4">The sequence shown here is derived from an EMBL/GenBank/DDBJ whole genome shotgun (WGS) entry which is preliminary data.</text>
</comment>
<organism evidence="4 5">
    <name type="scientific">Sporichthya brevicatena</name>
    <dbReference type="NCBI Taxonomy" id="171442"/>
    <lineage>
        <taxon>Bacteria</taxon>
        <taxon>Bacillati</taxon>
        <taxon>Actinomycetota</taxon>
        <taxon>Actinomycetes</taxon>
        <taxon>Sporichthyales</taxon>
        <taxon>Sporichthyaceae</taxon>
        <taxon>Sporichthya</taxon>
    </lineage>
</organism>
<protein>
    <recommendedName>
        <fullName evidence="3">Nitroreductase domain-containing protein</fullName>
    </recommendedName>
</protein>